<accession>A0A9Q1H727</accession>
<gene>
    <name evidence="9" type="ORF">HOLleu_19302</name>
</gene>
<dbReference type="SMART" id="SM00730">
    <property type="entry name" value="PSN"/>
    <property type="match status" value="1"/>
</dbReference>
<dbReference type="PANTHER" id="PTHR12174">
    <property type="entry name" value="SIGNAL PEPTIDE PEPTIDASE"/>
    <property type="match status" value="1"/>
</dbReference>
<proteinExistence type="inferred from homology"/>
<dbReference type="GO" id="GO:0098554">
    <property type="term" value="C:cytoplasmic side of endoplasmic reticulum membrane"/>
    <property type="evidence" value="ECO:0007669"/>
    <property type="project" value="TreeGrafter"/>
</dbReference>
<dbReference type="GO" id="GO:0098553">
    <property type="term" value="C:lumenal side of endoplasmic reticulum membrane"/>
    <property type="evidence" value="ECO:0007669"/>
    <property type="project" value="TreeGrafter"/>
</dbReference>
<sequence length="493" mass="54446">MEWIKVLVFITSLVSALSADQGILLVRYGHPEHPNIEPFCIQYESTEGTLSPTYEEKDFHPLVDLTPDPLCEIPTDTSPFYNSIVVALGSPNCTVTERGAIAEEADAVGVVVVSVSNDLSYGNTTTNITEVVMSEDDHLELLNIQNQHKDSDIEAVLYAPELPPFDPNIFVIWTLAVVVVAIGGYWSGSTSFIVYKKKLAKRARRSHGEDGSDAEEDEDEEEESLTMSTAIILVWVVLIVAFLLLLFFFYNVCVYIVIFMFCLGAWNALFICLIPFVRKVVKWSARTPVIPLLKTQFYYVSIVFACICLVPVVCWFVYRHEDFAWILQDILGAAFCISVLKIIHMPNFKGESVMIKVATGGEGATEKLPILFMFPSFSSSPYRSCKGYSLLGFGDVLIPGLLVGFCHGFDLKVRSMKVYFVASVCAYGVGLLCTFLALILMETGQPALVYIVPITLVTVTVIGLLRRELKALWNGAPLKDHAPLGGAINAAAD</sequence>
<dbReference type="Proteomes" id="UP001152320">
    <property type="component" value="Chromosome 9"/>
</dbReference>
<keyword evidence="8" id="KW-0732">Signal</keyword>
<evidence type="ECO:0000256" key="3">
    <source>
        <dbReference type="ARBA" id="ARBA00022692"/>
    </source>
</evidence>
<name>A0A9Q1H727_HOLLE</name>
<dbReference type="GO" id="GO:0005765">
    <property type="term" value="C:lysosomal membrane"/>
    <property type="evidence" value="ECO:0007669"/>
    <property type="project" value="TreeGrafter"/>
</dbReference>
<dbReference type="InterPro" id="IPR007369">
    <property type="entry name" value="Peptidase_A22B_SPP"/>
</dbReference>
<dbReference type="EMBL" id="JAIZAY010000009">
    <property type="protein sequence ID" value="KAJ8035579.1"/>
    <property type="molecule type" value="Genomic_DNA"/>
</dbReference>
<dbReference type="AlphaFoldDB" id="A0A9Q1H727"/>
<comment type="caution">
    <text evidence="9">The sequence shown here is derived from an EMBL/GenBank/DDBJ whole genome shotgun (WGS) entry which is preliminary data.</text>
</comment>
<keyword evidence="6 7" id="KW-0472">Membrane</keyword>
<reference evidence="9" key="1">
    <citation type="submission" date="2021-10" db="EMBL/GenBank/DDBJ databases">
        <title>Tropical sea cucumber genome reveals ecological adaptation and Cuvierian tubules defense mechanism.</title>
        <authorList>
            <person name="Chen T."/>
        </authorList>
    </citation>
    <scope>NUCLEOTIDE SEQUENCE</scope>
    <source>
        <strain evidence="9">Nanhai2018</strain>
        <tissue evidence="9">Muscle</tissue>
    </source>
</reference>
<keyword evidence="4" id="KW-0378">Hydrolase</keyword>
<evidence type="ECO:0000313" key="10">
    <source>
        <dbReference type="Proteomes" id="UP001152320"/>
    </source>
</evidence>
<dbReference type="PANTHER" id="PTHR12174:SF103">
    <property type="entry name" value="INTRAMEMBRANE PROTEASE (IMPAS) FAMILY"/>
    <property type="match status" value="1"/>
</dbReference>
<comment type="subcellular location">
    <subcellularLocation>
        <location evidence="1">Endomembrane system</location>
        <topology evidence="1">Multi-pass membrane protein</topology>
    </subcellularLocation>
</comment>
<keyword evidence="10" id="KW-1185">Reference proteome</keyword>
<evidence type="ECO:0000256" key="6">
    <source>
        <dbReference type="ARBA" id="ARBA00023136"/>
    </source>
</evidence>
<evidence type="ECO:0000256" key="4">
    <source>
        <dbReference type="ARBA" id="ARBA00022801"/>
    </source>
</evidence>
<feature type="transmembrane region" description="Helical" evidence="7">
    <location>
        <begin position="256"/>
        <end position="277"/>
    </location>
</feature>
<comment type="similarity">
    <text evidence="2">Belongs to the peptidase A22B family.</text>
</comment>
<dbReference type="GO" id="GO:0042500">
    <property type="term" value="F:aspartic endopeptidase activity, intramembrane cleaving"/>
    <property type="evidence" value="ECO:0007669"/>
    <property type="project" value="InterPro"/>
</dbReference>
<evidence type="ECO:0000256" key="5">
    <source>
        <dbReference type="ARBA" id="ARBA00022989"/>
    </source>
</evidence>
<organism evidence="9 10">
    <name type="scientific">Holothuria leucospilota</name>
    <name type="common">Black long sea cucumber</name>
    <name type="synonym">Mertensiothuria leucospilota</name>
    <dbReference type="NCBI Taxonomy" id="206669"/>
    <lineage>
        <taxon>Eukaryota</taxon>
        <taxon>Metazoa</taxon>
        <taxon>Echinodermata</taxon>
        <taxon>Eleutherozoa</taxon>
        <taxon>Echinozoa</taxon>
        <taxon>Holothuroidea</taxon>
        <taxon>Aspidochirotacea</taxon>
        <taxon>Aspidochirotida</taxon>
        <taxon>Holothuriidae</taxon>
        <taxon>Holothuria</taxon>
    </lineage>
</organism>
<feature type="transmembrane region" description="Helical" evidence="7">
    <location>
        <begin position="170"/>
        <end position="195"/>
    </location>
</feature>
<protein>
    <submittedName>
        <fullName evidence="9">Signal peptide peptidase-like 2B</fullName>
    </submittedName>
</protein>
<evidence type="ECO:0000256" key="7">
    <source>
        <dbReference type="SAM" id="Phobius"/>
    </source>
</evidence>
<keyword evidence="3 7" id="KW-0812">Transmembrane</keyword>
<evidence type="ECO:0000313" key="9">
    <source>
        <dbReference type="EMBL" id="KAJ8035579.1"/>
    </source>
</evidence>
<feature type="transmembrane region" description="Helical" evidence="7">
    <location>
        <begin position="297"/>
        <end position="318"/>
    </location>
</feature>
<evidence type="ECO:0000256" key="2">
    <source>
        <dbReference type="ARBA" id="ARBA00006859"/>
    </source>
</evidence>
<keyword evidence="5 7" id="KW-1133">Transmembrane helix</keyword>
<feature type="transmembrane region" description="Helical" evidence="7">
    <location>
        <begin position="324"/>
        <end position="343"/>
    </location>
</feature>
<dbReference type="GO" id="GO:0033619">
    <property type="term" value="P:membrane protein proteolysis"/>
    <property type="evidence" value="ECO:0007669"/>
    <property type="project" value="TreeGrafter"/>
</dbReference>
<feature type="chain" id="PRO_5040387623" evidence="8">
    <location>
        <begin position="17"/>
        <end position="493"/>
    </location>
</feature>
<dbReference type="OrthoDB" id="29661at2759"/>
<dbReference type="InterPro" id="IPR006639">
    <property type="entry name" value="Preselin/SPP"/>
</dbReference>
<feature type="transmembrane region" description="Helical" evidence="7">
    <location>
        <begin position="230"/>
        <end position="250"/>
    </location>
</feature>
<dbReference type="Pfam" id="PF04258">
    <property type="entry name" value="Peptidase_A22B"/>
    <property type="match status" value="2"/>
</dbReference>
<feature type="signal peptide" evidence="8">
    <location>
        <begin position="1"/>
        <end position="16"/>
    </location>
</feature>
<feature type="transmembrane region" description="Helical" evidence="7">
    <location>
        <begin position="447"/>
        <end position="465"/>
    </location>
</feature>
<feature type="transmembrane region" description="Helical" evidence="7">
    <location>
        <begin position="418"/>
        <end position="441"/>
    </location>
</feature>
<evidence type="ECO:0000256" key="8">
    <source>
        <dbReference type="SAM" id="SignalP"/>
    </source>
</evidence>
<evidence type="ECO:0000256" key="1">
    <source>
        <dbReference type="ARBA" id="ARBA00004127"/>
    </source>
</evidence>
<dbReference type="GO" id="GO:0030660">
    <property type="term" value="C:Golgi-associated vesicle membrane"/>
    <property type="evidence" value="ECO:0007669"/>
    <property type="project" value="TreeGrafter"/>
</dbReference>